<reference evidence="3 4" key="1">
    <citation type="submission" date="2014-10" db="EMBL/GenBank/DDBJ databases">
        <title>Draft genome sequence of the proteorhodopsin-containing marine bacterium Dokdonia donghaensis.</title>
        <authorList>
            <person name="Gomez-Consarnau L."/>
            <person name="Gonzalez J.M."/>
            <person name="Riedel T."/>
            <person name="Jaenicke S."/>
            <person name="Wagner-Doebler I."/>
            <person name="Fuhrman J.A."/>
        </authorList>
    </citation>
    <scope>NUCLEOTIDE SEQUENCE [LARGE SCALE GENOMIC DNA]</scope>
    <source>
        <strain evidence="3 4">DSW-1</strain>
    </source>
</reference>
<name>A0A0A2GZD8_9FLAO</name>
<evidence type="ECO:0000313" key="4">
    <source>
        <dbReference type="Proteomes" id="UP000030140"/>
    </source>
</evidence>
<evidence type="ECO:0000313" key="3">
    <source>
        <dbReference type="EMBL" id="KGO07863.1"/>
    </source>
</evidence>
<keyword evidence="4" id="KW-1185">Reference proteome</keyword>
<sequence length="420" mass="46211">MKTVRNICTAALIGLGINVIAQTAPPAPPAPPATVYEDATTTVTTNSSNVSVITQNGNFGSGGSTSYSVSNSNDEYRVKSRYPSNRYAAIKDFLVAEMGTKNMQSSGKDMVWSLEGDEDTVYEIALSEKRLKIELDKTIAAPDMIAKFTDMGNILRTLVSGGSERQEIQRLERDADRARRDAARMQREAARLREVSVRDAARLEREALRLSNEAERLGLNSKRGGGIDSYVRDLLELSSTKTAASDEKSSLWQWPEVQEALINTLNTEGLLKGEETIVFVKEDAGAYANGTRLSTTQWSKVNSVFRKYGMQDVTEVSFYKKGNHIVIVDGFIAVEKIVTWLTRNDYIASSSRYVKMMLNGSSVIVDNVALPSSDVKRINSYLLTEGVITAPGKSLVIKETGMSLGYSYDKSTLGTWVSRD</sequence>
<dbReference type="RefSeq" id="WP_035328422.1">
    <property type="nucleotide sequence ID" value="NZ_CP015125.1"/>
</dbReference>
<keyword evidence="2" id="KW-0732">Signal</keyword>
<feature type="signal peptide" evidence="2">
    <location>
        <begin position="1"/>
        <end position="21"/>
    </location>
</feature>
<dbReference type="Proteomes" id="UP000030140">
    <property type="component" value="Unassembled WGS sequence"/>
</dbReference>
<comment type="caution">
    <text evidence="3">The sequence shown here is derived from an EMBL/GenBank/DDBJ whole genome shotgun (WGS) entry which is preliminary data.</text>
</comment>
<gene>
    <name evidence="3" type="ORF">NV36_14150</name>
</gene>
<proteinExistence type="predicted"/>
<feature type="coiled-coil region" evidence="1">
    <location>
        <begin position="161"/>
        <end position="220"/>
    </location>
</feature>
<evidence type="ECO:0000256" key="1">
    <source>
        <dbReference type="SAM" id="Coils"/>
    </source>
</evidence>
<organism evidence="3 4">
    <name type="scientific">Dokdonia donghaensis DSW-1</name>
    <dbReference type="NCBI Taxonomy" id="1300343"/>
    <lineage>
        <taxon>Bacteria</taxon>
        <taxon>Pseudomonadati</taxon>
        <taxon>Bacteroidota</taxon>
        <taxon>Flavobacteriia</taxon>
        <taxon>Flavobacteriales</taxon>
        <taxon>Flavobacteriaceae</taxon>
        <taxon>Dokdonia</taxon>
    </lineage>
</organism>
<accession>A0A0A2GZD8</accession>
<evidence type="ECO:0000256" key="2">
    <source>
        <dbReference type="SAM" id="SignalP"/>
    </source>
</evidence>
<keyword evidence="1" id="KW-0175">Coiled coil</keyword>
<dbReference type="KEGG" id="ddo:I597_1716"/>
<dbReference type="AlphaFoldDB" id="A0A0A2GZD8"/>
<dbReference type="EMBL" id="JSAQ01000001">
    <property type="protein sequence ID" value="KGO07863.1"/>
    <property type="molecule type" value="Genomic_DNA"/>
</dbReference>
<dbReference type="PATRIC" id="fig|1300343.5.peg.1723"/>
<feature type="chain" id="PRO_5001987956" evidence="2">
    <location>
        <begin position="22"/>
        <end position="420"/>
    </location>
</feature>
<protein>
    <submittedName>
        <fullName evidence="3">Uncharacterized protein</fullName>
    </submittedName>
</protein>
<dbReference type="OrthoDB" id="1427857at2"/>